<dbReference type="InterPro" id="IPR036457">
    <property type="entry name" value="PPM-type-like_dom_sf"/>
</dbReference>
<organism evidence="4 5">
    <name type="scientific">Eiseniibacteriota bacterium</name>
    <dbReference type="NCBI Taxonomy" id="2212470"/>
    <lineage>
        <taxon>Bacteria</taxon>
        <taxon>Candidatus Eiseniibacteriota</taxon>
    </lineage>
</organism>
<feature type="transmembrane region" description="Helical" evidence="2">
    <location>
        <begin position="274"/>
        <end position="293"/>
    </location>
</feature>
<comment type="caution">
    <text evidence="4">The sequence shown here is derived from an EMBL/GenBank/DDBJ whole genome shotgun (WGS) entry which is preliminary data.</text>
</comment>
<evidence type="ECO:0000313" key="5">
    <source>
        <dbReference type="Proteomes" id="UP000319771"/>
    </source>
</evidence>
<keyword evidence="2" id="KW-0472">Membrane</keyword>
<dbReference type="SUPFAM" id="SSF81606">
    <property type="entry name" value="PP2C-like"/>
    <property type="match status" value="1"/>
</dbReference>
<feature type="transmembrane region" description="Helical" evidence="2">
    <location>
        <begin position="6"/>
        <end position="27"/>
    </location>
</feature>
<dbReference type="PANTHER" id="PTHR43156">
    <property type="entry name" value="STAGE II SPORULATION PROTEIN E-RELATED"/>
    <property type="match status" value="1"/>
</dbReference>
<dbReference type="SMART" id="SM00065">
    <property type="entry name" value="GAF"/>
    <property type="match status" value="1"/>
</dbReference>
<dbReference type="PROSITE" id="PS51746">
    <property type="entry name" value="PPM_2"/>
    <property type="match status" value="1"/>
</dbReference>
<feature type="transmembrane region" description="Helical" evidence="2">
    <location>
        <begin position="122"/>
        <end position="143"/>
    </location>
</feature>
<name>A0A538U745_UNCEI</name>
<dbReference type="SMART" id="SM00331">
    <property type="entry name" value="PP2C_SIG"/>
    <property type="match status" value="1"/>
</dbReference>
<feature type="transmembrane region" description="Helical" evidence="2">
    <location>
        <begin position="178"/>
        <end position="199"/>
    </location>
</feature>
<dbReference type="GO" id="GO:0016791">
    <property type="term" value="F:phosphatase activity"/>
    <property type="evidence" value="ECO:0007669"/>
    <property type="project" value="TreeGrafter"/>
</dbReference>
<dbReference type="Pfam" id="PF07228">
    <property type="entry name" value="SpoIIE"/>
    <property type="match status" value="1"/>
</dbReference>
<evidence type="ECO:0000256" key="1">
    <source>
        <dbReference type="ARBA" id="ARBA00022801"/>
    </source>
</evidence>
<dbReference type="InterPro" id="IPR003018">
    <property type="entry name" value="GAF"/>
</dbReference>
<proteinExistence type="predicted"/>
<protein>
    <recommendedName>
        <fullName evidence="3">PPM-type phosphatase domain-containing protein</fullName>
    </recommendedName>
</protein>
<feature type="transmembrane region" description="Helical" evidence="2">
    <location>
        <begin position="39"/>
        <end position="62"/>
    </location>
</feature>
<evidence type="ECO:0000259" key="3">
    <source>
        <dbReference type="PROSITE" id="PS51746"/>
    </source>
</evidence>
<keyword evidence="2" id="KW-0812">Transmembrane</keyword>
<dbReference type="Gene3D" id="3.60.40.10">
    <property type="entry name" value="PPM-type phosphatase domain"/>
    <property type="match status" value="1"/>
</dbReference>
<dbReference type="Proteomes" id="UP000319771">
    <property type="component" value="Unassembled WGS sequence"/>
</dbReference>
<evidence type="ECO:0000256" key="2">
    <source>
        <dbReference type="SAM" id="Phobius"/>
    </source>
</evidence>
<feature type="transmembrane region" description="Helical" evidence="2">
    <location>
        <begin position="211"/>
        <end position="230"/>
    </location>
</feature>
<reference evidence="4 5" key="1">
    <citation type="journal article" date="2019" name="Nat. Microbiol.">
        <title>Mediterranean grassland soil C-N compound turnover is dependent on rainfall and depth, and is mediated by genomically divergent microorganisms.</title>
        <authorList>
            <person name="Diamond S."/>
            <person name="Andeer P.F."/>
            <person name="Li Z."/>
            <person name="Crits-Christoph A."/>
            <person name="Burstein D."/>
            <person name="Anantharaman K."/>
            <person name="Lane K.R."/>
            <person name="Thomas B.C."/>
            <person name="Pan C."/>
            <person name="Northen T.R."/>
            <person name="Banfield J.F."/>
        </authorList>
    </citation>
    <scope>NUCLEOTIDE SEQUENCE [LARGE SCALE GENOMIC DNA]</scope>
    <source>
        <strain evidence="4">WS_11</strain>
    </source>
</reference>
<keyword evidence="2" id="KW-1133">Transmembrane helix</keyword>
<dbReference type="PANTHER" id="PTHR43156:SF2">
    <property type="entry name" value="STAGE II SPORULATION PROTEIN E"/>
    <property type="match status" value="1"/>
</dbReference>
<dbReference type="InterPro" id="IPR029016">
    <property type="entry name" value="GAF-like_dom_sf"/>
</dbReference>
<sequence length="774" mass="84019">MTSFRLLATLNLCLGGLVFLLGMLILIENPRQRLNRVVSLMLFFGGLGSILAALSFLAAGPAGVAGPAAGGAANGQGSVQGISYLWEFFFPTLFLFASIFPEERAFTRRGAGIPWLRWGPSFTTLVFAPHVFHFILAFVFALVPPSFKLTVPDTLRVLAPIAELVSLALGLFVAIHRALFSLVNLGFGVAAVVLLAGSYRRARARRLRQQLRVIGFGLASCLLLYSGASLLPTLLDLSISEWARSALTIAALTVGSSSIAYAMVRHKFLDAKLLARRGILYGVASAALVGVYLTVVVQLNHLLTQISGVDARVIEPVFLIVALIVFQPAIAWLEDVLDRLFLRDPGDYRNVLRNLGRELQTTIELEDLLTRSIRTIAEALLLRNAYLVALPRGGVEVRTGAGPEPTPAEAAMLRELLLRLPHNADSFRMTDPVQGLTLADRGLVVGRLGVSVILPLRSRGETVGGLLLGQKLTDTDFTSEDVNLFSTLAGQISVSLQNALLVRERVQVVRIEEELRLARQIQRSFLHVEFPATPGFDVHAVNIPSKEVGGDFYDLVPAGDGGFVLAIADVAGKGVPAALLSSMLQASLRTQAGSIASVAEILRNINSLVYRATAIHQFATFFIARIEHDPVRMTFSNAGHNYPMVLRRGHEPVFLQRGGIVLGVMDGARYEEGDLSLRAGDLVVLYTDGVSEAVDRAGEFYGDDRLCEMVRGLPHDLSAREVIERILAALRGFLDGEEARDDVTVMAVRVLEPGHMPRRETVEPVVDERQPLGA</sequence>
<dbReference type="InterPro" id="IPR052016">
    <property type="entry name" value="Bact_Sigma-Reg"/>
</dbReference>
<dbReference type="EMBL" id="VBPB01000148">
    <property type="protein sequence ID" value="TMQ71720.1"/>
    <property type="molecule type" value="Genomic_DNA"/>
</dbReference>
<dbReference type="Gene3D" id="3.30.450.40">
    <property type="match status" value="1"/>
</dbReference>
<keyword evidence="1" id="KW-0378">Hydrolase</keyword>
<feature type="transmembrane region" description="Helical" evidence="2">
    <location>
        <begin position="82"/>
        <end position="101"/>
    </location>
</feature>
<feature type="domain" description="PPM-type phosphatase" evidence="3">
    <location>
        <begin position="535"/>
        <end position="750"/>
    </location>
</feature>
<dbReference type="AlphaFoldDB" id="A0A538U745"/>
<dbReference type="SUPFAM" id="SSF55781">
    <property type="entry name" value="GAF domain-like"/>
    <property type="match status" value="1"/>
</dbReference>
<gene>
    <name evidence="4" type="ORF">E6K81_09360</name>
</gene>
<feature type="transmembrane region" description="Helical" evidence="2">
    <location>
        <begin position="242"/>
        <end position="262"/>
    </location>
</feature>
<dbReference type="InterPro" id="IPR001932">
    <property type="entry name" value="PPM-type_phosphatase-like_dom"/>
</dbReference>
<accession>A0A538U745</accession>
<evidence type="ECO:0000313" key="4">
    <source>
        <dbReference type="EMBL" id="TMQ71720.1"/>
    </source>
</evidence>